<dbReference type="AlphaFoldDB" id="A0A7C8DCU3"/>
<evidence type="ECO:0000256" key="1">
    <source>
        <dbReference type="ARBA" id="ARBA00022490"/>
    </source>
</evidence>
<dbReference type="Gene3D" id="1.10.287.1040">
    <property type="entry name" value="Exonuclease VII, small subunit"/>
    <property type="match status" value="1"/>
</dbReference>
<evidence type="ECO:0000256" key="2">
    <source>
        <dbReference type="ARBA" id="ARBA00022722"/>
    </source>
</evidence>
<name>A0A7C8DCU3_9ARCH</name>
<gene>
    <name evidence="4" type="primary">xseB</name>
    <name evidence="4" type="ORF">EYQ16_01950</name>
</gene>
<dbReference type="GO" id="GO:0008855">
    <property type="term" value="F:exodeoxyribonuclease VII activity"/>
    <property type="evidence" value="ECO:0007669"/>
    <property type="project" value="UniProtKB-EC"/>
</dbReference>
<dbReference type="InterPro" id="IPR037004">
    <property type="entry name" value="Exonuc_VII_ssu_sf"/>
</dbReference>
<dbReference type="NCBIfam" id="TIGR01280">
    <property type="entry name" value="xseB"/>
    <property type="match status" value="1"/>
</dbReference>
<dbReference type="PANTHER" id="PTHR34137:SF1">
    <property type="entry name" value="EXODEOXYRIBONUCLEASE 7 SMALL SUBUNIT"/>
    <property type="match status" value="1"/>
</dbReference>
<dbReference type="EC" id="3.1.11.6" evidence="4"/>
<protein>
    <submittedName>
        <fullName evidence="4">Exodeoxyribonuclease VII small subunit</fullName>
        <ecNumber evidence="4">3.1.11.6</ecNumber>
    </submittedName>
</protein>
<dbReference type="PIRSF" id="PIRSF006488">
    <property type="entry name" value="Exonuc_VII_S"/>
    <property type="match status" value="1"/>
</dbReference>
<keyword evidence="3 4" id="KW-0378">Hydrolase</keyword>
<dbReference type="SUPFAM" id="SSF116842">
    <property type="entry name" value="XseB-like"/>
    <property type="match status" value="1"/>
</dbReference>
<evidence type="ECO:0000313" key="4">
    <source>
        <dbReference type="EMBL" id="HIG63267.1"/>
    </source>
</evidence>
<dbReference type="Pfam" id="PF02609">
    <property type="entry name" value="Exonuc_VII_S"/>
    <property type="match status" value="1"/>
</dbReference>
<evidence type="ECO:0000313" key="5">
    <source>
        <dbReference type="Proteomes" id="UP000589516"/>
    </source>
</evidence>
<dbReference type="GO" id="GO:0006308">
    <property type="term" value="P:DNA catabolic process"/>
    <property type="evidence" value="ECO:0007669"/>
    <property type="project" value="InterPro"/>
</dbReference>
<dbReference type="PANTHER" id="PTHR34137">
    <property type="entry name" value="EXODEOXYRIBONUCLEASE 7 SMALL SUBUNIT"/>
    <property type="match status" value="1"/>
</dbReference>
<dbReference type="Proteomes" id="UP000589516">
    <property type="component" value="Unassembled WGS sequence"/>
</dbReference>
<dbReference type="GO" id="GO:0005829">
    <property type="term" value="C:cytosol"/>
    <property type="evidence" value="ECO:0007669"/>
    <property type="project" value="TreeGrafter"/>
</dbReference>
<dbReference type="HAMAP" id="MF_00337">
    <property type="entry name" value="Exonuc_7_S"/>
    <property type="match status" value="1"/>
</dbReference>
<organism evidence="4 5">
    <name type="scientific">Marine Group III euryarchaeote</name>
    <dbReference type="NCBI Taxonomy" id="2173149"/>
    <lineage>
        <taxon>Archaea</taxon>
        <taxon>Methanobacteriati</taxon>
        <taxon>Thermoplasmatota</taxon>
        <taxon>Thermoplasmata</taxon>
        <taxon>Candidatus Thermoprofundales</taxon>
    </lineage>
</organism>
<sequence>MPGDEDTELNFSQALQRLEALLAQLESGEVELEEAMGLFEQGSALAERCREMLANAEQRLEELAPAEPEDE</sequence>
<dbReference type="EMBL" id="DUAV01000018">
    <property type="protein sequence ID" value="HIG63267.1"/>
    <property type="molecule type" value="Genomic_DNA"/>
</dbReference>
<keyword evidence="2" id="KW-0540">Nuclease</keyword>
<proteinExistence type="inferred from homology"/>
<reference evidence="5" key="1">
    <citation type="journal article" date="2019" name="bioRxiv">
        <title>Genome diversification in globally distributed novel marine Proteobacteria is linked to environmental adaptation.</title>
        <authorList>
            <person name="Zhou Z."/>
            <person name="Tran P.Q."/>
            <person name="Kieft K."/>
            <person name="Anantharaman K."/>
        </authorList>
    </citation>
    <scope>NUCLEOTIDE SEQUENCE [LARGE SCALE GENOMIC DNA]</scope>
</reference>
<keyword evidence="1" id="KW-0963">Cytoplasm</keyword>
<dbReference type="GO" id="GO:0009318">
    <property type="term" value="C:exodeoxyribonuclease VII complex"/>
    <property type="evidence" value="ECO:0007669"/>
    <property type="project" value="InterPro"/>
</dbReference>
<dbReference type="InterPro" id="IPR003761">
    <property type="entry name" value="Exonuc_VII_S"/>
</dbReference>
<evidence type="ECO:0000256" key="3">
    <source>
        <dbReference type="ARBA" id="ARBA00022801"/>
    </source>
</evidence>
<comment type="caution">
    <text evidence="4">The sequence shown here is derived from an EMBL/GenBank/DDBJ whole genome shotgun (WGS) entry which is preliminary data.</text>
</comment>
<accession>A0A7C8DCU3</accession>